<reference evidence="1" key="2">
    <citation type="submission" date="2022-01" db="EMBL/GenBank/DDBJ databases">
        <authorList>
            <person name="Yamashiro T."/>
            <person name="Shiraishi A."/>
            <person name="Satake H."/>
            <person name="Nakayama K."/>
        </authorList>
    </citation>
    <scope>NUCLEOTIDE SEQUENCE</scope>
</reference>
<dbReference type="Proteomes" id="UP001151760">
    <property type="component" value="Unassembled WGS sequence"/>
</dbReference>
<name>A0ABQ5IGT9_9ASTR</name>
<protein>
    <submittedName>
        <fullName evidence="1">Uncharacterized protein</fullName>
    </submittedName>
</protein>
<accession>A0ABQ5IGT9</accession>
<evidence type="ECO:0000313" key="1">
    <source>
        <dbReference type="EMBL" id="GJT99235.1"/>
    </source>
</evidence>
<proteinExistence type="predicted"/>
<evidence type="ECO:0000313" key="2">
    <source>
        <dbReference type="Proteomes" id="UP001151760"/>
    </source>
</evidence>
<dbReference type="EMBL" id="BQNB010020750">
    <property type="protein sequence ID" value="GJT99235.1"/>
    <property type="molecule type" value="Genomic_DNA"/>
</dbReference>
<gene>
    <name evidence="1" type="ORF">Tco_1094753</name>
</gene>
<comment type="caution">
    <text evidence="1">The sequence shown here is derived from an EMBL/GenBank/DDBJ whole genome shotgun (WGS) entry which is preliminary data.</text>
</comment>
<organism evidence="1 2">
    <name type="scientific">Tanacetum coccineum</name>
    <dbReference type="NCBI Taxonomy" id="301880"/>
    <lineage>
        <taxon>Eukaryota</taxon>
        <taxon>Viridiplantae</taxon>
        <taxon>Streptophyta</taxon>
        <taxon>Embryophyta</taxon>
        <taxon>Tracheophyta</taxon>
        <taxon>Spermatophyta</taxon>
        <taxon>Magnoliopsida</taxon>
        <taxon>eudicotyledons</taxon>
        <taxon>Gunneridae</taxon>
        <taxon>Pentapetalae</taxon>
        <taxon>asterids</taxon>
        <taxon>campanulids</taxon>
        <taxon>Asterales</taxon>
        <taxon>Asteraceae</taxon>
        <taxon>Asteroideae</taxon>
        <taxon>Anthemideae</taxon>
        <taxon>Anthemidinae</taxon>
        <taxon>Tanacetum</taxon>
    </lineage>
</organism>
<keyword evidence="2" id="KW-1185">Reference proteome</keyword>
<sequence>MRSSSSSSSRSKYKRYTNEELIARTHYDCPLPIEMQVEWTITNPERRFKGCLIFIHEENKMLKKNTAKNMGKNMIKSNSDEGCILKMCELKEELTFMKSKLQMYEEGGILEMSELKEELTLIKSKLYM</sequence>
<reference evidence="1" key="1">
    <citation type="journal article" date="2022" name="Int. J. Mol. Sci.">
        <title>Draft Genome of Tanacetum Coccineum: Genomic Comparison of Closely Related Tanacetum-Family Plants.</title>
        <authorList>
            <person name="Yamashiro T."/>
            <person name="Shiraishi A."/>
            <person name="Nakayama K."/>
            <person name="Satake H."/>
        </authorList>
    </citation>
    <scope>NUCLEOTIDE SEQUENCE</scope>
</reference>